<keyword evidence="2" id="KW-0378">Hydrolase</keyword>
<dbReference type="SUPFAM" id="SSF53474">
    <property type="entry name" value="alpha/beta-Hydrolases"/>
    <property type="match status" value="1"/>
</dbReference>
<accession>A0A1B2M182</accession>
<protein>
    <submittedName>
        <fullName evidence="2">Alpha/beta hydrolase</fullName>
    </submittedName>
</protein>
<dbReference type="OrthoDB" id="9785076at2"/>
<feature type="domain" description="AB hydrolase-1" evidence="1">
    <location>
        <begin position="56"/>
        <end position="230"/>
    </location>
</feature>
<dbReference type="InterPro" id="IPR029058">
    <property type="entry name" value="AB_hydrolase_fold"/>
</dbReference>
<dbReference type="Gene3D" id="3.40.50.1820">
    <property type="entry name" value="alpha/beta hydrolase"/>
    <property type="match status" value="1"/>
</dbReference>
<dbReference type="Pfam" id="PF12697">
    <property type="entry name" value="Abhydrolase_6"/>
    <property type="match status" value="1"/>
</dbReference>
<proteinExistence type="predicted"/>
<dbReference type="STRING" id="1789224.BFG52_11615"/>
<dbReference type="GO" id="GO:0016787">
    <property type="term" value="F:hydrolase activity"/>
    <property type="evidence" value="ECO:0007669"/>
    <property type="project" value="UniProtKB-KW"/>
</dbReference>
<dbReference type="EMBL" id="CP016895">
    <property type="protein sequence ID" value="AOA58935.1"/>
    <property type="molecule type" value="Genomic_DNA"/>
</dbReference>
<dbReference type="InterPro" id="IPR000073">
    <property type="entry name" value="AB_hydrolase_1"/>
</dbReference>
<sequence>MQNSDSTATDSSVQSCQFYAADAYPLQALYYPSATPCQARLIIASATGVPQQFYRRFAEYARQQGFDVLTFDYRGIGLSAPATLKNFKMDYLDWGKLDLAAAIDYFYGKDIPLFIIGHSYGGQALGLCPNHDKISAYYTLGTGVGWAGYMPWPERMKVNVFWNMVFPLMAAKDGYIAWSKLNMGADLPLDVYKQWRQWCKSSEYFFNDPIRGQQLQQQFAQVKMPIFALTASDDEWAMAKSRNAFAKYYRQAKVQCLDIQPAQFKLKHIGHMGYFRKDAHLLWAQILGTLRDVIAKQPKPQCAMR</sequence>
<name>A0A1B2M182_9GAMM</name>
<dbReference type="KEGG" id="ala:BFG52_11615"/>
<dbReference type="Proteomes" id="UP000093391">
    <property type="component" value="Chromosome"/>
</dbReference>
<dbReference type="RefSeq" id="WP_067556320.1">
    <property type="nucleotide sequence ID" value="NZ_CP016895.1"/>
</dbReference>
<dbReference type="PIRSF" id="PIRSF037442">
    <property type="entry name" value="UCP037442_abhydr"/>
    <property type="match status" value="1"/>
</dbReference>
<reference evidence="2 3" key="1">
    <citation type="submission" date="2016-08" db="EMBL/GenBank/DDBJ databases">
        <authorList>
            <person name="Seilhamer J.J."/>
        </authorList>
    </citation>
    <scope>NUCLEOTIDE SEQUENCE [LARGE SCALE GENOMIC DNA]</scope>
    <source>
        <strain evidence="2 3">BRTC-1</strain>
    </source>
</reference>
<evidence type="ECO:0000313" key="2">
    <source>
        <dbReference type="EMBL" id="AOA58935.1"/>
    </source>
</evidence>
<keyword evidence="3" id="KW-1185">Reference proteome</keyword>
<dbReference type="AlphaFoldDB" id="A0A1B2M182"/>
<dbReference type="InterPro" id="IPR017208">
    <property type="entry name" value="UCP037442_abhydr"/>
</dbReference>
<evidence type="ECO:0000259" key="1">
    <source>
        <dbReference type="Pfam" id="PF12697"/>
    </source>
</evidence>
<organism evidence="2 3">
    <name type="scientific">Acinetobacter larvae</name>
    <dbReference type="NCBI Taxonomy" id="1789224"/>
    <lineage>
        <taxon>Bacteria</taxon>
        <taxon>Pseudomonadati</taxon>
        <taxon>Pseudomonadota</taxon>
        <taxon>Gammaproteobacteria</taxon>
        <taxon>Moraxellales</taxon>
        <taxon>Moraxellaceae</taxon>
        <taxon>Acinetobacter</taxon>
    </lineage>
</organism>
<gene>
    <name evidence="2" type="ORF">BFG52_11615</name>
</gene>
<evidence type="ECO:0000313" key="3">
    <source>
        <dbReference type="Proteomes" id="UP000093391"/>
    </source>
</evidence>